<evidence type="ECO:0000256" key="3">
    <source>
        <dbReference type="ARBA" id="ARBA00004613"/>
    </source>
</evidence>
<evidence type="ECO:0000256" key="11">
    <source>
        <dbReference type="NCBIfam" id="TIGR04265"/>
    </source>
</evidence>
<dbReference type="InterPro" id="IPR022924">
    <property type="entry name" value="Cardiolipin_synthase"/>
</dbReference>
<evidence type="ECO:0000256" key="10">
    <source>
        <dbReference type="ARBA" id="ARBA00023136"/>
    </source>
</evidence>
<keyword evidence="15" id="KW-1185">Reference proteome</keyword>
<dbReference type="PROSITE" id="PS50035">
    <property type="entry name" value="PLD"/>
    <property type="match status" value="2"/>
</dbReference>
<dbReference type="Pfam" id="PF13091">
    <property type="entry name" value="PLDc_2"/>
    <property type="match status" value="2"/>
</dbReference>
<feature type="domain" description="PLD phosphodiesterase" evidence="13">
    <location>
        <begin position="378"/>
        <end position="405"/>
    </location>
</feature>
<dbReference type="PANTHER" id="PTHR21248:SF22">
    <property type="entry name" value="PHOSPHOLIPASE D"/>
    <property type="match status" value="1"/>
</dbReference>
<dbReference type="CDD" id="cd09158">
    <property type="entry name" value="PLDc_EcCLS_like_2"/>
    <property type="match status" value="1"/>
</dbReference>
<evidence type="ECO:0000259" key="13">
    <source>
        <dbReference type="PROSITE" id="PS50035"/>
    </source>
</evidence>
<evidence type="ECO:0000256" key="12">
    <source>
        <dbReference type="SAM" id="Phobius"/>
    </source>
</evidence>
<keyword evidence="10 12" id="KW-0472">Membrane</keyword>
<evidence type="ECO:0000256" key="1">
    <source>
        <dbReference type="ARBA" id="ARBA00003145"/>
    </source>
</evidence>
<dbReference type="PANTHER" id="PTHR21248">
    <property type="entry name" value="CARDIOLIPIN SYNTHASE"/>
    <property type="match status" value="1"/>
</dbReference>
<dbReference type="OrthoDB" id="9762009at2"/>
<organism evidence="14 15">
    <name type="scientific">Fulvimarina manganoxydans</name>
    <dbReference type="NCBI Taxonomy" id="937218"/>
    <lineage>
        <taxon>Bacteria</taxon>
        <taxon>Pseudomonadati</taxon>
        <taxon>Pseudomonadota</taxon>
        <taxon>Alphaproteobacteria</taxon>
        <taxon>Hyphomicrobiales</taxon>
        <taxon>Aurantimonadaceae</taxon>
        <taxon>Fulvimarina</taxon>
    </lineage>
</organism>
<comment type="function">
    <text evidence="1">Could be a virulence factor.</text>
</comment>
<dbReference type="GO" id="GO:0005886">
    <property type="term" value="C:plasma membrane"/>
    <property type="evidence" value="ECO:0007669"/>
    <property type="project" value="UniProtKB-SubCell"/>
</dbReference>
<keyword evidence="4" id="KW-1003">Cell membrane</keyword>
<dbReference type="EC" id="2.7.8.-" evidence="11"/>
<dbReference type="Gene3D" id="3.30.870.10">
    <property type="entry name" value="Endonuclease Chain A"/>
    <property type="match status" value="2"/>
</dbReference>
<keyword evidence="5" id="KW-0964">Secreted</keyword>
<feature type="transmembrane region" description="Helical" evidence="12">
    <location>
        <begin position="6"/>
        <end position="26"/>
    </location>
</feature>
<protein>
    <recommendedName>
        <fullName evidence="11">Cardiolipin synthase</fullName>
        <ecNumber evidence="11">2.7.8.-</ecNumber>
    </recommendedName>
</protein>
<keyword evidence="9 12" id="KW-1133">Transmembrane helix</keyword>
<accession>A0A1W2A0G8</accession>
<dbReference type="EMBL" id="FWXR01000003">
    <property type="protein sequence ID" value="SMC53891.1"/>
    <property type="molecule type" value="Genomic_DNA"/>
</dbReference>
<evidence type="ECO:0000256" key="7">
    <source>
        <dbReference type="ARBA" id="ARBA00022692"/>
    </source>
</evidence>
<name>A0A1W2A0G8_9HYPH</name>
<evidence type="ECO:0000256" key="4">
    <source>
        <dbReference type="ARBA" id="ARBA00022475"/>
    </source>
</evidence>
<keyword evidence="7 12" id="KW-0812">Transmembrane</keyword>
<evidence type="ECO:0000256" key="2">
    <source>
        <dbReference type="ARBA" id="ARBA00004236"/>
    </source>
</evidence>
<evidence type="ECO:0000256" key="9">
    <source>
        <dbReference type="ARBA" id="ARBA00022989"/>
    </source>
</evidence>
<dbReference type="InterPro" id="IPR001736">
    <property type="entry name" value="PLipase_D/transphosphatidylase"/>
</dbReference>
<feature type="transmembrane region" description="Helical" evidence="12">
    <location>
        <begin position="38"/>
        <end position="56"/>
    </location>
</feature>
<dbReference type="GO" id="GO:0005576">
    <property type="term" value="C:extracellular region"/>
    <property type="evidence" value="ECO:0007669"/>
    <property type="project" value="UniProtKB-SubCell"/>
</dbReference>
<dbReference type="GO" id="GO:0008808">
    <property type="term" value="F:cardiolipin synthase activity"/>
    <property type="evidence" value="ECO:0007669"/>
    <property type="project" value="UniProtKB-UniRule"/>
</dbReference>
<evidence type="ECO:0000256" key="5">
    <source>
        <dbReference type="ARBA" id="ARBA00022525"/>
    </source>
</evidence>
<proteinExistence type="predicted"/>
<dbReference type="SMART" id="SM00155">
    <property type="entry name" value="PLDc"/>
    <property type="match status" value="2"/>
</dbReference>
<evidence type="ECO:0000256" key="8">
    <source>
        <dbReference type="ARBA" id="ARBA00022737"/>
    </source>
</evidence>
<evidence type="ECO:0000256" key="6">
    <source>
        <dbReference type="ARBA" id="ARBA00022679"/>
    </source>
</evidence>
<sequence length="465" mass="51807">MFDASHLTLFYLLAEWAIRLVMIVVIPLRRPPEAARSWLLLVLFLPIPAFILYRLIGRASFPTWRRNRFAKTEPERARIAQRLWDPDIPQSRLSLLAEALGGFPASAGHRIELLTDYETSIRAMVKAIDGAETRVHILTYIFADDATGQTITDALSRAKRRGIEVRVLFDALGSRPWAEKTKAMLALAGIEARVVLPFRFAALRRARGDLRNHRKLCLIDGRLGFVGSQNIVDRDFRPGVVNDELVARVEGPCIAALDAVFASDWYLETREELSALPPVPTEQACVLQAMPSGPDFGTPGYERLLVEMVHSAEQRVTIVSPYLIPDQALLTAIGNAVARRVRVDIVISSVVDQRLVSLAQRSYYDELLASGVRLHQYRERLLHAKNVLIDETVGIVGSSNADVRSFVLNAEISLIFYGGEASSSLSAIHEAYLASSDVLTLQEWRSRPKSARLAENLARLVSPLL</sequence>
<feature type="domain" description="PLD phosphodiesterase" evidence="13">
    <location>
        <begin position="208"/>
        <end position="235"/>
    </location>
</feature>
<evidence type="ECO:0000313" key="15">
    <source>
        <dbReference type="Proteomes" id="UP000192656"/>
    </source>
</evidence>
<dbReference type="RefSeq" id="WP_084409145.1">
    <property type="nucleotide sequence ID" value="NZ_FWXR01000003.1"/>
</dbReference>
<dbReference type="GO" id="GO:0032049">
    <property type="term" value="P:cardiolipin biosynthetic process"/>
    <property type="evidence" value="ECO:0007669"/>
    <property type="project" value="UniProtKB-UniRule"/>
</dbReference>
<dbReference type="NCBIfam" id="TIGR04265">
    <property type="entry name" value="bac_cardiolipin"/>
    <property type="match status" value="1"/>
</dbReference>
<gene>
    <name evidence="14" type="ORF">SAMN06297251_103254</name>
</gene>
<dbReference type="AlphaFoldDB" id="A0A1W2A0G8"/>
<dbReference type="SUPFAM" id="SSF56024">
    <property type="entry name" value="Phospholipase D/nuclease"/>
    <property type="match status" value="2"/>
</dbReference>
<evidence type="ECO:0000313" key="14">
    <source>
        <dbReference type="EMBL" id="SMC53891.1"/>
    </source>
</evidence>
<reference evidence="14 15" key="1">
    <citation type="submission" date="2017-04" db="EMBL/GenBank/DDBJ databases">
        <authorList>
            <person name="Afonso C.L."/>
            <person name="Miller P.J."/>
            <person name="Scott M.A."/>
            <person name="Spackman E."/>
            <person name="Goraichik I."/>
            <person name="Dimitrov K.M."/>
            <person name="Suarez D.L."/>
            <person name="Swayne D.E."/>
        </authorList>
    </citation>
    <scope>NUCLEOTIDE SEQUENCE [LARGE SCALE GENOMIC DNA]</scope>
    <source>
        <strain evidence="14 15">CGMCC 1.10972</strain>
    </source>
</reference>
<dbReference type="InterPro" id="IPR025202">
    <property type="entry name" value="PLD-like_dom"/>
</dbReference>
<dbReference type="STRING" id="937218.SAMN06297251_103254"/>
<keyword evidence="6" id="KW-0808">Transferase</keyword>
<keyword evidence="8" id="KW-0677">Repeat</keyword>
<dbReference type="Proteomes" id="UP000192656">
    <property type="component" value="Unassembled WGS sequence"/>
</dbReference>
<comment type="subcellular location">
    <subcellularLocation>
        <location evidence="2">Cell membrane</location>
    </subcellularLocation>
    <subcellularLocation>
        <location evidence="3">Secreted</location>
    </subcellularLocation>
</comment>